<feature type="non-terminal residue" evidence="2">
    <location>
        <position position="79"/>
    </location>
</feature>
<keyword evidence="3" id="KW-1185">Reference proteome</keyword>
<dbReference type="Proteomes" id="UP001529510">
    <property type="component" value="Unassembled WGS sequence"/>
</dbReference>
<reference evidence="2 3" key="1">
    <citation type="submission" date="2024-05" db="EMBL/GenBank/DDBJ databases">
        <title>Genome sequencing and assembly of Indian major carp, Cirrhinus mrigala (Hamilton, 1822).</title>
        <authorList>
            <person name="Mohindra V."/>
            <person name="Chowdhury L.M."/>
            <person name="Lal K."/>
            <person name="Jena J.K."/>
        </authorList>
    </citation>
    <scope>NUCLEOTIDE SEQUENCE [LARGE SCALE GENOMIC DNA]</scope>
    <source>
        <strain evidence="2">CM1030</strain>
        <tissue evidence="2">Blood</tissue>
    </source>
</reference>
<comment type="caution">
    <text evidence="2">The sequence shown here is derived from an EMBL/GenBank/DDBJ whole genome shotgun (WGS) entry which is preliminary data.</text>
</comment>
<feature type="compositionally biased region" description="Acidic residues" evidence="1">
    <location>
        <begin position="16"/>
        <end position="26"/>
    </location>
</feature>
<evidence type="ECO:0000313" key="2">
    <source>
        <dbReference type="EMBL" id="KAL0166673.1"/>
    </source>
</evidence>
<evidence type="ECO:0000313" key="3">
    <source>
        <dbReference type="Proteomes" id="UP001529510"/>
    </source>
</evidence>
<sequence length="79" mass="8691">QMKRRRPSAAAVMNSSEEENEEEGGDDGGGQAQFSPTRRQPRRQATPQSYRKLLGYDSSDTETQSVSSEKAKPSGTQKT</sequence>
<name>A0ABD0NXQ6_CIRMR</name>
<proteinExistence type="predicted"/>
<gene>
    <name evidence="2" type="ORF">M9458_038517</name>
</gene>
<accession>A0ABD0NXQ6</accession>
<protein>
    <submittedName>
        <fullName evidence="2">Uncharacterized protein</fullName>
    </submittedName>
</protein>
<dbReference type="EMBL" id="JAMKFB020000019">
    <property type="protein sequence ID" value="KAL0166673.1"/>
    <property type="molecule type" value="Genomic_DNA"/>
</dbReference>
<feature type="non-terminal residue" evidence="2">
    <location>
        <position position="1"/>
    </location>
</feature>
<feature type="region of interest" description="Disordered" evidence="1">
    <location>
        <begin position="1"/>
        <end position="79"/>
    </location>
</feature>
<evidence type="ECO:0000256" key="1">
    <source>
        <dbReference type="SAM" id="MobiDB-lite"/>
    </source>
</evidence>
<feature type="compositionally biased region" description="Polar residues" evidence="1">
    <location>
        <begin position="61"/>
        <end position="79"/>
    </location>
</feature>
<dbReference type="AlphaFoldDB" id="A0ABD0NXQ6"/>
<organism evidence="2 3">
    <name type="scientific">Cirrhinus mrigala</name>
    <name type="common">Mrigala</name>
    <dbReference type="NCBI Taxonomy" id="683832"/>
    <lineage>
        <taxon>Eukaryota</taxon>
        <taxon>Metazoa</taxon>
        <taxon>Chordata</taxon>
        <taxon>Craniata</taxon>
        <taxon>Vertebrata</taxon>
        <taxon>Euteleostomi</taxon>
        <taxon>Actinopterygii</taxon>
        <taxon>Neopterygii</taxon>
        <taxon>Teleostei</taxon>
        <taxon>Ostariophysi</taxon>
        <taxon>Cypriniformes</taxon>
        <taxon>Cyprinidae</taxon>
        <taxon>Labeoninae</taxon>
        <taxon>Labeonini</taxon>
        <taxon>Cirrhinus</taxon>
    </lineage>
</organism>